<organism evidence="4">
    <name type="scientific">Guillardia theta (strain CCMP2712)</name>
    <name type="common">Cryptophyte</name>
    <dbReference type="NCBI Taxonomy" id="905079"/>
    <lineage>
        <taxon>Eukaryota</taxon>
        <taxon>Cryptophyceae</taxon>
        <taxon>Pyrenomonadales</taxon>
        <taxon>Geminigeraceae</taxon>
        <taxon>Guillardia</taxon>
    </lineage>
</organism>
<dbReference type="PROSITE" id="PS50173">
    <property type="entry name" value="UMUC"/>
    <property type="match status" value="1"/>
</dbReference>
<dbReference type="InterPro" id="IPR043128">
    <property type="entry name" value="Rev_trsase/Diguanyl_cyclase"/>
</dbReference>
<dbReference type="EMBL" id="JH992974">
    <property type="protein sequence ID" value="EKX51746.1"/>
    <property type="molecule type" value="Genomic_DNA"/>
</dbReference>
<protein>
    <submittedName>
        <fullName evidence="4">Rev1 DNA replication-coupled repair</fullName>
    </submittedName>
</protein>
<dbReference type="STRING" id="905079.L1JT55"/>
<dbReference type="GO" id="GO:0042276">
    <property type="term" value="P:error-prone translesion synthesis"/>
    <property type="evidence" value="ECO:0007669"/>
    <property type="project" value="TreeGrafter"/>
</dbReference>
<dbReference type="Proteomes" id="UP000011087">
    <property type="component" value="Unassembled WGS sequence"/>
</dbReference>
<dbReference type="Pfam" id="PF21999">
    <property type="entry name" value="IMS_HHH_1"/>
    <property type="match status" value="1"/>
</dbReference>
<dbReference type="Pfam" id="PF11799">
    <property type="entry name" value="IMS_C"/>
    <property type="match status" value="1"/>
</dbReference>
<sequence length="357" mass="39651">MQSFFKASRLHFIGTWKARYQEILDSVPPPPPLPPPLAHGGRIIAHVDMDCFFCSVGVKGRSELQGQPVAVCWGDATSENAQHAEISSANYVARKFGVRAGMFIGKAKELCPQLITIPYEFDKYTSTAETMYRCLFAITPHVQGVSVDEAFADITSLVAGENVQNLKEVVIAVANRIRKEILEATGCPASVGCAGNRFLAKIATSQAKPDGSFFIPKENVLDFLAELPVSKLPGVGYNTVDKLSNRLEVHSVQDLRNRPRAFLQEQFGEKTGRLLFEFSRGIDNRPWESRPIRKSVGAQITWGVRFNEMSEVFQFIEKLSAEVSSRMHKARVKGRTVQVRPSLILSRAHPHPPRSLS</sequence>
<keyword evidence="6" id="KW-1185">Reference proteome</keyword>
<accession>L1JT55</accession>
<gene>
    <name evidence="4" type="primary">Rev1</name>
    <name evidence="4" type="ORF">GUITHDRAFT_65673</name>
</gene>
<dbReference type="PANTHER" id="PTHR45990">
    <property type="entry name" value="DNA REPAIR PROTEIN REV1"/>
    <property type="match status" value="1"/>
</dbReference>
<evidence type="ECO:0000313" key="5">
    <source>
        <dbReference type="EnsemblProtists" id="EKX51746"/>
    </source>
</evidence>
<dbReference type="GO" id="GO:0003684">
    <property type="term" value="F:damaged DNA binding"/>
    <property type="evidence" value="ECO:0007669"/>
    <property type="project" value="InterPro"/>
</dbReference>
<evidence type="ECO:0000256" key="1">
    <source>
        <dbReference type="ARBA" id="ARBA00010945"/>
    </source>
</evidence>
<dbReference type="Gene3D" id="3.30.70.270">
    <property type="match status" value="1"/>
</dbReference>
<dbReference type="PaxDb" id="55529-EKX51746"/>
<proteinExistence type="inferred from homology"/>
<dbReference type="EnsemblProtists" id="EKX51746">
    <property type="protein sequence ID" value="EKX51746"/>
    <property type="gene ID" value="GUITHDRAFT_65673"/>
</dbReference>
<dbReference type="InterPro" id="IPR001126">
    <property type="entry name" value="UmuC"/>
</dbReference>
<dbReference type="GeneID" id="17308531"/>
<dbReference type="KEGG" id="gtt:GUITHDRAFT_65673"/>
<dbReference type="Pfam" id="PF00817">
    <property type="entry name" value="IMS"/>
    <property type="match status" value="1"/>
</dbReference>
<dbReference type="SUPFAM" id="SSF56672">
    <property type="entry name" value="DNA/RNA polymerases"/>
    <property type="match status" value="1"/>
</dbReference>
<dbReference type="GO" id="GO:0070987">
    <property type="term" value="P:error-free translesion synthesis"/>
    <property type="evidence" value="ECO:0007669"/>
    <property type="project" value="TreeGrafter"/>
</dbReference>
<comment type="similarity">
    <text evidence="1">Belongs to the DNA polymerase type-Y family.</text>
</comment>
<name>L1JT55_GUITC</name>
<dbReference type="eggNOG" id="KOG2093">
    <property type="taxonomic scope" value="Eukaryota"/>
</dbReference>
<dbReference type="RefSeq" id="XP_005838726.1">
    <property type="nucleotide sequence ID" value="XM_005838669.1"/>
</dbReference>
<keyword evidence="2" id="KW-0237">DNA synthesis</keyword>
<reference evidence="5" key="3">
    <citation type="submission" date="2016-03" db="UniProtKB">
        <authorList>
            <consortium name="EnsemblProtists"/>
        </authorList>
    </citation>
    <scope>IDENTIFICATION</scope>
</reference>
<dbReference type="InterPro" id="IPR017961">
    <property type="entry name" value="DNA_pol_Y-fam_little_finger"/>
</dbReference>
<dbReference type="Gene3D" id="3.30.1490.100">
    <property type="entry name" value="DNA polymerase, Y-family, little finger domain"/>
    <property type="match status" value="1"/>
</dbReference>
<reference evidence="4 6" key="1">
    <citation type="journal article" date="2012" name="Nature">
        <title>Algal genomes reveal evolutionary mosaicism and the fate of nucleomorphs.</title>
        <authorList>
            <consortium name="DOE Joint Genome Institute"/>
            <person name="Curtis B.A."/>
            <person name="Tanifuji G."/>
            <person name="Burki F."/>
            <person name="Gruber A."/>
            <person name="Irimia M."/>
            <person name="Maruyama S."/>
            <person name="Arias M.C."/>
            <person name="Ball S.G."/>
            <person name="Gile G.H."/>
            <person name="Hirakawa Y."/>
            <person name="Hopkins J.F."/>
            <person name="Kuo A."/>
            <person name="Rensing S.A."/>
            <person name="Schmutz J."/>
            <person name="Symeonidi A."/>
            <person name="Elias M."/>
            <person name="Eveleigh R.J."/>
            <person name="Herman E.K."/>
            <person name="Klute M.J."/>
            <person name="Nakayama T."/>
            <person name="Obornik M."/>
            <person name="Reyes-Prieto A."/>
            <person name="Armbrust E.V."/>
            <person name="Aves S.J."/>
            <person name="Beiko R.G."/>
            <person name="Coutinho P."/>
            <person name="Dacks J.B."/>
            <person name="Durnford D.G."/>
            <person name="Fast N.M."/>
            <person name="Green B.R."/>
            <person name="Grisdale C.J."/>
            <person name="Hempel F."/>
            <person name="Henrissat B."/>
            <person name="Hoppner M.P."/>
            <person name="Ishida K."/>
            <person name="Kim E."/>
            <person name="Koreny L."/>
            <person name="Kroth P.G."/>
            <person name="Liu Y."/>
            <person name="Malik S.B."/>
            <person name="Maier U.G."/>
            <person name="McRose D."/>
            <person name="Mock T."/>
            <person name="Neilson J.A."/>
            <person name="Onodera N.T."/>
            <person name="Poole A.M."/>
            <person name="Pritham E.J."/>
            <person name="Richards T.A."/>
            <person name="Rocap G."/>
            <person name="Roy S.W."/>
            <person name="Sarai C."/>
            <person name="Schaack S."/>
            <person name="Shirato S."/>
            <person name="Slamovits C.H."/>
            <person name="Spencer D.F."/>
            <person name="Suzuki S."/>
            <person name="Worden A.Z."/>
            <person name="Zauner S."/>
            <person name="Barry K."/>
            <person name="Bell C."/>
            <person name="Bharti A.K."/>
            <person name="Crow J.A."/>
            <person name="Grimwood J."/>
            <person name="Kramer R."/>
            <person name="Lindquist E."/>
            <person name="Lucas S."/>
            <person name="Salamov A."/>
            <person name="McFadden G.I."/>
            <person name="Lane C.E."/>
            <person name="Keeling P.J."/>
            <person name="Gray M.W."/>
            <person name="Grigoriev I.V."/>
            <person name="Archibald J.M."/>
        </authorList>
    </citation>
    <scope>NUCLEOTIDE SEQUENCE</scope>
    <source>
        <strain evidence="4 6">CCMP2712</strain>
    </source>
</reference>
<reference evidence="6" key="2">
    <citation type="submission" date="2012-11" db="EMBL/GenBank/DDBJ databases">
        <authorList>
            <person name="Kuo A."/>
            <person name="Curtis B.A."/>
            <person name="Tanifuji G."/>
            <person name="Burki F."/>
            <person name="Gruber A."/>
            <person name="Irimia M."/>
            <person name="Maruyama S."/>
            <person name="Arias M.C."/>
            <person name="Ball S.G."/>
            <person name="Gile G.H."/>
            <person name="Hirakawa Y."/>
            <person name="Hopkins J.F."/>
            <person name="Rensing S.A."/>
            <person name="Schmutz J."/>
            <person name="Symeonidi A."/>
            <person name="Elias M."/>
            <person name="Eveleigh R.J."/>
            <person name="Herman E.K."/>
            <person name="Klute M.J."/>
            <person name="Nakayama T."/>
            <person name="Obornik M."/>
            <person name="Reyes-Prieto A."/>
            <person name="Armbrust E.V."/>
            <person name="Aves S.J."/>
            <person name="Beiko R.G."/>
            <person name="Coutinho P."/>
            <person name="Dacks J.B."/>
            <person name="Durnford D.G."/>
            <person name="Fast N.M."/>
            <person name="Green B.R."/>
            <person name="Grisdale C."/>
            <person name="Hempe F."/>
            <person name="Henrissat B."/>
            <person name="Hoppner M.P."/>
            <person name="Ishida K.-I."/>
            <person name="Kim E."/>
            <person name="Koreny L."/>
            <person name="Kroth P.G."/>
            <person name="Liu Y."/>
            <person name="Malik S.-B."/>
            <person name="Maier U.G."/>
            <person name="McRose D."/>
            <person name="Mock T."/>
            <person name="Neilson J.A."/>
            <person name="Onodera N.T."/>
            <person name="Poole A.M."/>
            <person name="Pritham E.J."/>
            <person name="Richards T.A."/>
            <person name="Rocap G."/>
            <person name="Roy S.W."/>
            <person name="Sarai C."/>
            <person name="Schaack S."/>
            <person name="Shirato S."/>
            <person name="Slamovits C.H."/>
            <person name="Spencer D.F."/>
            <person name="Suzuki S."/>
            <person name="Worden A.Z."/>
            <person name="Zauner S."/>
            <person name="Barry K."/>
            <person name="Bell C."/>
            <person name="Bharti A.K."/>
            <person name="Crow J.A."/>
            <person name="Grimwood J."/>
            <person name="Kramer R."/>
            <person name="Lindquist E."/>
            <person name="Lucas S."/>
            <person name="Salamov A."/>
            <person name="McFadden G.I."/>
            <person name="Lane C.E."/>
            <person name="Keeling P.J."/>
            <person name="Gray M.W."/>
            <person name="Grigoriev I.V."/>
            <person name="Archibald J.M."/>
        </authorList>
    </citation>
    <scope>NUCLEOTIDE SEQUENCE</scope>
    <source>
        <strain evidence="6">CCMP2712</strain>
    </source>
</reference>
<evidence type="ECO:0000313" key="4">
    <source>
        <dbReference type="EMBL" id="EKX51746.1"/>
    </source>
</evidence>
<dbReference type="InterPro" id="IPR036775">
    <property type="entry name" value="DNA_pol_Y-fam_lit_finger_sf"/>
</dbReference>
<dbReference type="Gene3D" id="1.10.150.20">
    <property type="entry name" value="5' to 3' exonuclease, C-terminal subdomain"/>
    <property type="match status" value="1"/>
</dbReference>
<dbReference type="Gene3D" id="6.10.250.1490">
    <property type="match status" value="1"/>
</dbReference>
<evidence type="ECO:0000256" key="2">
    <source>
        <dbReference type="ARBA" id="ARBA00022634"/>
    </source>
</evidence>
<dbReference type="SUPFAM" id="SSF100879">
    <property type="entry name" value="Lesion bypass DNA polymerase (Y-family), little finger domain"/>
    <property type="match status" value="1"/>
</dbReference>
<evidence type="ECO:0000259" key="3">
    <source>
        <dbReference type="PROSITE" id="PS50173"/>
    </source>
</evidence>
<dbReference type="GO" id="GO:0003887">
    <property type="term" value="F:DNA-directed DNA polymerase activity"/>
    <property type="evidence" value="ECO:0007669"/>
    <property type="project" value="InterPro"/>
</dbReference>
<evidence type="ECO:0000313" key="6">
    <source>
        <dbReference type="Proteomes" id="UP000011087"/>
    </source>
</evidence>
<dbReference type="OrthoDB" id="427711at2759"/>
<dbReference type="AlphaFoldDB" id="L1JT55"/>
<dbReference type="InterPro" id="IPR043502">
    <property type="entry name" value="DNA/RNA_pol_sf"/>
</dbReference>
<dbReference type="OMA" id="TRCKPDG"/>
<dbReference type="InterPro" id="IPR053848">
    <property type="entry name" value="IMS_HHH_1"/>
</dbReference>
<dbReference type="GO" id="GO:0005634">
    <property type="term" value="C:nucleus"/>
    <property type="evidence" value="ECO:0007669"/>
    <property type="project" value="TreeGrafter"/>
</dbReference>
<feature type="domain" description="UmuC" evidence="3">
    <location>
        <begin position="44"/>
        <end position="236"/>
    </location>
</feature>
<dbReference type="GO" id="GO:0017125">
    <property type="term" value="F:deoxycytidyl transferase activity"/>
    <property type="evidence" value="ECO:0007669"/>
    <property type="project" value="TreeGrafter"/>
</dbReference>
<dbReference type="PANTHER" id="PTHR45990:SF1">
    <property type="entry name" value="DNA REPAIR PROTEIN REV1"/>
    <property type="match status" value="1"/>
</dbReference>
<dbReference type="Gene3D" id="3.40.1170.60">
    <property type="match status" value="1"/>
</dbReference>
<dbReference type="GO" id="GO:0006281">
    <property type="term" value="P:DNA repair"/>
    <property type="evidence" value="ECO:0007669"/>
    <property type="project" value="InterPro"/>
</dbReference>
<dbReference type="HOGENOM" id="CLU_012348_1_2_1"/>